<name>A5IMI6_THEP1</name>
<organism evidence="5 6">
    <name type="scientific">Thermotoga petrophila (strain ATCC BAA-488 / DSM 13995 / JCM 10881 / RKU-1)</name>
    <dbReference type="NCBI Taxonomy" id="390874"/>
    <lineage>
        <taxon>Bacteria</taxon>
        <taxon>Thermotogati</taxon>
        <taxon>Thermotogota</taxon>
        <taxon>Thermotogae</taxon>
        <taxon>Thermotogales</taxon>
        <taxon>Thermotogaceae</taxon>
        <taxon>Thermotoga</taxon>
    </lineage>
</organism>
<keyword evidence="3 5" id="KW-0808">Transferase</keyword>
<comment type="similarity">
    <text evidence="3">Belongs to the CoaE family.</text>
</comment>
<dbReference type="RefSeq" id="WP_011943868.1">
    <property type="nucleotide sequence ID" value="NC_009486.1"/>
</dbReference>
<dbReference type="eggNOG" id="COG0237">
    <property type="taxonomic scope" value="Bacteria"/>
</dbReference>
<dbReference type="HAMAP" id="MF_00376">
    <property type="entry name" value="Dephospho_CoA_kinase"/>
    <property type="match status" value="1"/>
</dbReference>
<comment type="pathway">
    <text evidence="3">Cofactor biosynthesis; coenzyme A biosynthesis; CoA from (R)-pantothenate: step 5/5.</text>
</comment>
<dbReference type="Pfam" id="PF01121">
    <property type="entry name" value="CoaE"/>
    <property type="match status" value="1"/>
</dbReference>
<dbReference type="UniPathway" id="UPA00241">
    <property type="reaction ID" value="UER00356"/>
</dbReference>
<keyword evidence="2 3" id="KW-0067">ATP-binding</keyword>
<evidence type="ECO:0000256" key="3">
    <source>
        <dbReference type="HAMAP-Rule" id="MF_00376"/>
    </source>
</evidence>
<dbReference type="PANTHER" id="PTHR10695">
    <property type="entry name" value="DEPHOSPHO-COA KINASE-RELATED"/>
    <property type="match status" value="1"/>
</dbReference>
<comment type="catalytic activity">
    <reaction evidence="3">
        <text>3'-dephospho-CoA + ATP = ADP + CoA + H(+)</text>
        <dbReference type="Rhea" id="RHEA:18245"/>
        <dbReference type="ChEBI" id="CHEBI:15378"/>
        <dbReference type="ChEBI" id="CHEBI:30616"/>
        <dbReference type="ChEBI" id="CHEBI:57287"/>
        <dbReference type="ChEBI" id="CHEBI:57328"/>
        <dbReference type="ChEBI" id="CHEBI:456216"/>
        <dbReference type="EC" id="2.7.1.24"/>
    </reaction>
</comment>
<dbReference type="GO" id="GO:0015937">
    <property type="term" value="P:coenzyme A biosynthetic process"/>
    <property type="evidence" value="ECO:0007669"/>
    <property type="project" value="UniProtKB-UniRule"/>
</dbReference>
<dbReference type="PROSITE" id="PS51219">
    <property type="entry name" value="DPCK"/>
    <property type="match status" value="1"/>
</dbReference>
<evidence type="ECO:0000313" key="6">
    <source>
        <dbReference type="Proteomes" id="UP000006558"/>
    </source>
</evidence>
<dbReference type="EMBL" id="CP000702">
    <property type="protein sequence ID" value="ABQ47409.1"/>
    <property type="molecule type" value="Genomic_DNA"/>
</dbReference>
<gene>
    <name evidence="3" type="primary">coaE</name>
    <name evidence="5" type="ordered locus">Tpet_1396</name>
</gene>
<keyword evidence="3" id="KW-0173">Coenzyme A biosynthesis</keyword>
<dbReference type="Gene3D" id="3.40.50.300">
    <property type="entry name" value="P-loop containing nucleotide triphosphate hydrolases"/>
    <property type="match status" value="1"/>
</dbReference>
<dbReference type="InterPro" id="IPR027417">
    <property type="entry name" value="P-loop_NTPase"/>
</dbReference>
<dbReference type="STRING" id="390874.Tpet_1396"/>
<comment type="function">
    <text evidence="3">Catalyzes the phosphorylation of the 3'-hydroxyl group of dephosphocoenzyme A to form coenzyme A.</text>
</comment>
<dbReference type="KEGG" id="tpt:Tpet_1396"/>
<comment type="subcellular location">
    <subcellularLocation>
        <location evidence="3">Cytoplasm</location>
    </subcellularLocation>
</comment>
<reference evidence="6" key="1">
    <citation type="submission" date="2007-05" db="EMBL/GenBank/DDBJ databases">
        <title>Complete sequence of Thermotoga petrophila RKU-1.</title>
        <authorList>
            <consortium name="US DOE Joint Genome Institute"/>
            <person name="Copeland A."/>
            <person name="Lucas S."/>
            <person name="Lapidus A."/>
            <person name="Barry K."/>
            <person name="Glavina del Rio T."/>
            <person name="Dalin E."/>
            <person name="Tice H."/>
            <person name="Pitluck S."/>
            <person name="Sims D."/>
            <person name="Brettin T."/>
            <person name="Bruce D."/>
            <person name="Detter J.C."/>
            <person name="Han C."/>
            <person name="Tapia R."/>
            <person name="Schmutz J."/>
            <person name="Larimer F."/>
            <person name="Land M."/>
            <person name="Hauser L."/>
            <person name="Kyrpides N."/>
            <person name="Mikhailova N."/>
            <person name="Nelson K."/>
            <person name="Gogarten J.P."/>
            <person name="Noll K."/>
            <person name="Richardson P."/>
        </authorList>
    </citation>
    <scope>NUCLEOTIDE SEQUENCE [LARGE SCALE GENOMIC DNA]</scope>
    <source>
        <strain evidence="6">ATCC BAA-488 / DSM 13995 / JCM 10881 / RKU-1</strain>
    </source>
</reference>
<evidence type="ECO:0000256" key="4">
    <source>
        <dbReference type="NCBIfam" id="TIGR00152"/>
    </source>
</evidence>
<feature type="binding site" evidence="3">
    <location>
        <begin position="10"/>
        <end position="15"/>
    </location>
    <ligand>
        <name>ATP</name>
        <dbReference type="ChEBI" id="CHEBI:30616"/>
    </ligand>
</feature>
<accession>A5IMI6</accession>
<dbReference type="SUPFAM" id="SSF52540">
    <property type="entry name" value="P-loop containing nucleoside triphosphate hydrolases"/>
    <property type="match status" value="1"/>
</dbReference>
<dbReference type="InterPro" id="IPR001977">
    <property type="entry name" value="Depp_CoAkinase"/>
</dbReference>
<dbReference type="Proteomes" id="UP000006558">
    <property type="component" value="Chromosome"/>
</dbReference>
<dbReference type="EC" id="2.7.1.24" evidence="3 4"/>
<keyword evidence="3 5" id="KW-0418">Kinase</keyword>
<evidence type="ECO:0000256" key="2">
    <source>
        <dbReference type="ARBA" id="ARBA00022840"/>
    </source>
</evidence>
<dbReference type="PANTHER" id="PTHR10695:SF46">
    <property type="entry name" value="BIFUNCTIONAL COENZYME A SYNTHASE-RELATED"/>
    <property type="match status" value="1"/>
</dbReference>
<sequence length="180" mass="20461">MVIGVTGKIGTGKSTVCEILKNKYGAHVVNVDRIGHEVLEEVKEKLVELFGGSVLEDRKVNRKKLADIVFKSQENLKKLESIVHPLMKKRVQEIINKTSGLVVIEAALLKRMGLDQLCDHVITVVASREKILERNREADRRLKFQEDIVPQGIVVANNSTLEDLEKKVEEVMKLLWEKRE</sequence>
<dbReference type="GO" id="GO:0005524">
    <property type="term" value="F:ATP binding"/>
    <property type="evidence" value="ECO:0007669"/>
    <property type="project" value="UniProtKB-UniRule"/>
</dbReference>
<reference evidence="5 6" key="2">
    <citation type="journal article" date="2009" name="Proc. Natl. Acad. Sci. U.S.A.">
        <title>On the chimeric nature, thermophilic origin, and phylogenetic placement of the Thermotogales.</title>
        <authorList>
            <person name="Zhaxybayeva O."/>
            <person name="Swithers K.S."/>
            <person name="Lapierre P."/>
            <person name="Fournier G.P."/>
            <person name="Bickhart D.M."/>
            <person name="DeBoy R.T."/>
            <person name="Nelson K.E."/>
            <person name="Nesbo C.L."/>
            <person name="Doolittle W.F."/>
            <person name="Gogarten J.P."/>
            <person name="Noll K.M."/>
        </authorList>
    </citation>
    <scope>NUCLEOTIDE SEQUENCE [LARGE SCALE GENOMIC DNA]</scope>
    <source>
        <strain evidence="6">ATCC BAA-488 / DSM 13995 / JCM 10881 / RKU-1</strain>
    </source>
</reference>
<dbReference type="GO" id="GO:0004140">
    <property type="term" value="F:dephospho-CoA kinase activity"/>
    <property type="evidence" value="ECO:0007669"/>
    <property type="project" value="UniProtKB-UniRule"/>
</dbReference>
<proteinExistence type="inferred from homology"/>
<dbReference type="AlphaFoldDB" id="A5IMI6"/>
<protein>
    <recommendedName>
        <fullName evidence="3 4">Dephospho-CoA kinase</fullName>
        <ecNumber evidence="3 4">2.7.1.24</ecNumber>
    </recommendedName>
    <alternativeName>
        <fullName evidence="3">Dephosphocoenzyme A kinase</fullName>
    </alternativeName>
</protein>
<dbReference type="CDD" id="cd02022">
    <property type="entry name" value="DPCK"/>
    <property type="match status" value="1"/>
</dbReference>
<keyword evidence="1 3" id="KW-0547">Nucleotide-binding</keyword>
<dbReference type="GO" id="GO:0005737">
    <property type="term" value="C:cytoplasm"/>
    <property type="evidence" value="ECO:0007669"/>
    <property type="project" value="UniProtKB-SubCell"/>
</dbReference>
<evidence type="ECO:0000256" key="1">
    <source>
        <dbReference type="ARBA" id="ARBA00022741"/>
    </source>
</evidence>
<dbReference type="HOGENOM" id="CLU_057180_2_2_0"/>
<dbReference type="NCBIfam" id="TIGR00152">
    <property type="entry name" value="dephospho-CoA kinase"/>
    <property type="match status" value="1"/>
</dbReference>
<evidence type="ECO:0000313" key="5">
    <source>
        <dbReference type="EMBL" id="ABQ47409.1"/>
    </source>
</evidence>
<keyword evidence="3" id="KW-0963">Cytoplasm</keyword>